<keyword evidence="9" id="KW-1185">Reference proteome</keyword>
<dbReference type="EMBL" id="MQSV01000001">
    <property type="protein sequence ID" value="OKL49507.1"/>
    <property type="molecule type" value="Genomic_DNA"/>
</dbReference>
<evidence type="ECO:0000313" key="8">
    <source>
        <dbReference type="EMBL" id="OKL49507.1"/>
    </source>
</evidence>
<proteinExistence type="predicted"/>
<dbReference type="AlphaFoldDB" id="A0A1Q5PPN8"/>
<gene>
    <name evidence="8" type="ORF">BSR29_00665</name>
</gene>
<feature type="transmembrane region" description="Helical" evidence="6">
    <location>
        <begin position="108"/>
        <end position="126"/>
    </location>
</feature>
<evidence type="ECO:0000259" key="7">
    <source>
        <dbReference type="Pfam" id="PF00482"/>
    </source>
</evidence>
<evidence type="ECO:0000313" key="9">
    <source>
        <dbReference type="Proteomes" id="UP000186785"/>
    </source>
</evidence>
<feature type="transmembrane region" description="Helical" evidence="6">
    <location>
        <begin position="81"/>
        <end position="102"/>
    </location>
</feature>
<dbReference type="STRING" id="1921764.BSR28_01845"/>
<evidence type="ECO:0000256" key="1">
    <source>
        <dbReference type="ARBA" id="ARBA00004651"/>
    </source>
</evidence>
<dbReference type="PANTHER" id="PTHR35007">
    <property type="entry name" value="INTEGRAL MEMBRANE PROTEIN-RELATED"/>
    <property type="match status" value="1"/>
</dbReference>
<dbReference type="InterPro" id="IPR018076">
    <property type="entry name" value="T2SS_GspF_dom"/>
</dbReference>
<organism evidence="8 9">
    <name type="scientific">Boudabousia liubingyangii</name>
    <dbReference type="NCBI Taxonomy" id="1921764"/>
    <lineage>
        <taxon>Bacteria</taxon>
        <taxon>Bacillati</taxon>
        <taxon>Actinomycetota</taxon>
        <taxon>Actinomycetes</taxon>
        <taxon>Actinomycetales</taxon>
        <taxon>Actinomycetaceae</taxon>
        <taxon>Boudabousia</taxon>
    </lineage>
</organism>
<evidence type="ECO:0000256" key="5">
    <source>
        <dbReference type="ARBA" id="ARBA00023136"/>
    </source>
</evidence>
<keyword evidence="2" id="KW-1003">Cell membrane</keyword>
<evidence type="ECO:0000256" key="2">
    <source>
        <dbReference type="ARBA" id="ARBA00022475"/>
    </source>
</evidence>
<reference evidence="8 9" key="1">
    <citation type="submission" date="2016-11" db="EMBL/GenBank/DDBJ databases">
        <title>Actinomyces gypaetusis sp. nov. isolated from the vulture Gypaetus barbatus in Qinghai Tibet Plateau China.</title>
        <authorList>
            <person name="Meng X."/>
        </authorList>
    </citation>
    <scope>NUCLEOTIDE SEQUENCE [LARGE SCALE GENOMIC DNA]</scope>
    <source>
        <strain evidence="8 9">VUL4_2</strain>
    </source>
</reference>
<keyword evidence="3 6" id="KW-0812">Transmembrane</keyword>
<evidence type="ECO:0000256" key="4">
    <source>
        <dbReference type="ARBA" id="ARBA00022989"/>
    </source>
</evidence>
<accession>A0A1Q5PPN8</accession>
<sequence length="293" mass="31710">MLAIAALEAGQNPATVMDKLLAENQSSHWRAAAKVYWEISERTGLELAANLRKLQAEVVKRRQLEALTASRLAGPALSAKILAALPLLGILAAHLVGIEILPELIKGIGPYLLTLGGSLMLLGWGWTRALIRSTREALGQKDYGPYYLSDLCQLTASALQAGLPIPSALKILGQHTEIPELYRYAKDFLEPEAAKTAERLPGSRILKRLGFGKDPPDRLQELKQALEPSWLSGQKADGALVALQNSSEQQRQEAAEVLIEKLSVKITLPLGLCYLPAFMLLGVAPAVIALFKG</sequence>
<name>A0A1Q5PPN8_9ACTO</name>
<dbReference type="PANTHER" id="PTHR35007:SF3">
    <property type="entry name" value="POSSIBLE CONSERVED ALANINE RICH MEMBRANE PROTEIN"/>
    <property type="match status" value="1"/>
</dbReference>
<evidence type="ECO:0000256" key="3">
    <source>
        <dbReference type="ARBA" id="ARBA00022692"/>
    </source>
</evidence>
<evidence type="ECO:0000256" key="6">
    <source>
        <dbReference type="SAM" id="Phobius"/>
    </source>
</evidence>
<comment type="subcellular location">
    <subcellularLocation>
        <location evidence="1">Cell membrane</location>
        <topology evidence="1">Multi-pass membrane protein</topology>
    </subcellularLocation>
</comment>
<comment type="caution">
    <text evidence="8">The sequence shown here is derived from an EMBL/GenBank/DDBJ whole genome shotgun (WGS) entry which is preliminary data.</text>
</comment>
<dbReference type="Pfam" id="PF00482">
    <property type="entry name" value="T2SSF"/>
    <property type="match status" value="1"/>
</dbReference>
<dbReference type="Proteomes" id="UP000186785">
    <property type="component" value="Unassembled WGS sequence"/>
</dbReference>
<dbReference type="GO" id="GO:0005886">
    <property type="term" value="C:plasma membrane"/>
    <property type="evidence" value="ECO:0007669"/>
    <property type="project" value="UniProtKB-SubCell"/>
</dbReference>
<feature type="domain" description="Type II secretion system protein GspF" evidence="7">
    <location>
        <begin position="152"/>
        <end position="282"/>
    </location>
</feature>
<keyword evidence="5 6" id="KW-0472">Membrane</keyword>
<protein>
    <recommendedName>
        <fullName evidence="7">Type II secretion system protein GspF domain-containing protein</fullName>
    </recommendedName>
</protein>
<keyword evidence="4 6" id="KW-1133">Transmembrane helix</keyword>
<feature type="transmembrane region" description="Helical" evidence="6">
    <location>
        <begin position="271"/>
        <end position="291"/>
    </location>
</feature>